<dbReference type="InterPro" id="IPR026899">
    <property type="entry name" value="FKS1-like_dom1"/>
</dbReference>
<evidence type="ECO:0000256" key="5">
    <source>
        <dbReference type="ARBA" id="ARBA00022676"/>
    </source>
</evidence>
<reference evidence="17" key="1">
    <citation type="submission" date="2021-01" db="EMBL/GenBank/DDBJ databases">
        <title>Adiantum capillus-veneris genome.</title>
        <authorList>
            <person name="Fang Y."/>
            <person name="Liao Q."/>
        </authorList>
    </citation>
    <scope>NUCLEOTIDE SEQUENCE</scope>
    <source>
        <strain evidence="17">H3</strain>
        <tissue evidence="17">Leaf</tissue>
    </source>
</reference>
<dbReference type="Pfam" id="PF02364">
    <property type="entry name" value="Glucan_synthase"/>
    <property type="match status" value="2"/>
</dbReference>
<evidence type="ECO:0000256" key="11">
    <source>
        <dbReference type="ARBA" id="ARBA00023316"/>
    </source>
</evidence>
<feature type="transmembrane region" description="Helical" evidence="14">
    <location>
        <begin position="506"/>
        <end position="524"/>
    </location>
</feature>
<keyword evidence="5" id="KW-0328">Glycosyltransferase</keyword>
<evidence type="ECO:0000256" key="6">
    <source>
        <dbReference type="ARBA" id="ARBA00022679"/>
    </source>
</evidence>
<dbReference type="Pfam" id="PF14288">
    <property type="entry name" value="FKS1_dom1"/>
    <property type="match status" value="1"/>
</dbReference>
<gene>
    <name evidence="17" type="ORF">GOP47_0013622</name>
</gene>
<dbReference type="InterPro" id="IPR023175">
    <property type="entry name" value="Vta1/CALS_N_sf"/>
</dbReference>
<sequence>MEGTPPICSCSKMALVFIGVCAGDYIACRPGAEGDVGAAGSDTPIMWLSRVGLARQQSRIMTTDDPSVVPPSLSSLAPFIRVAFDVEAEFPRIAYLCIRHALQKANEIDPNSSGRRVMQFKTALRRKLEEISGGNSANDIKELHNYYQNLLIYADTLERNSNGGSDRVQLRKMYHSVLFEVLEALSLSGSCDIPAEILESGGELAAKQEVYAAYNILPLDPASSSQAIMMLTEIRFALSTIQNVIKLPWPPDVLEHEKKSPGVDIFNWLQIMFGFQQGNVMNQREHLILLIANVRTARFSREDDDEKLRALVLSFIERKLLKNYKRWCKSLGCECNLRMLRNKQICQQQVLNIGLYLLIWGEAANLRFMPECLCYIFHHMAEDIKYVLNNSSSKTCKSMQLVYGGKDYSFLTTVIKPMYDIIQQEAERSDYGGHSTWRNYDDLNECFWSSECFRLGWPWRITQEFMRNTDRSGQGYQNRRQKCFWSGKAYVEVRSFLHIYRNFNRMWAFFILALQAMIVVAWSGSGSILDLFDLNVLLKVSSIFITTAFLDLLQASVEIALSFKAWPCLRYSNILRYMLKVVAAIVWVVILPLGYKRSWESPAEQVDTIKSWSDILFKRSYMYSTCVAIYTLPSVIGATIFFFPKLRRVSGRSHSRFVHLFLWWSQPYIFIGHGMHETLYTLFKYTLFWLVLLLNKFFFSYYFEIRPLVQWTKQIVKVHMKEEYNWHDFFLNERGNWGVVLAIWTPIVLVYFMDTQIWYSFWSAIFGAINGAFSRLGEIRSLEMLRARFHSLPGAFDAKLVHLAAEGTRSKSFSFRSTFAKAAPENGIIFLRFARLWNEVVNNLRNEDLLDNIQKDLLLVPCSPSPSSEAIVWPAFLLSNKVPKAINIVKRVTDVWTNDDLVKVLNAEEYMIDGIDEFYRTFFFICHSIVIGEQERRIMVELKRELDQHIVEKRLLKLLKLNAVPFLYFKFIKLLDFLENYDHGKLYEVSRLMQDMLEIYTIDIKRSASYCEHGIELLDKCMDCSSRIPFSSHGMHRELFDSIALYYAPQASTKLVKQIKRLRLLMLPEESAVDIPTNSEGRRRLTFFASSLFMEMPSAPNIQNMVSFSVLTPYYDEQTLLPQPMLEEENDDGVSILDYLQHVFPDEWANFQERVNGSDAKLHAKETCKWAAFRLPTLARTVRGMSYYQKALELQAFLDTASDNEIYERFKDPATEDSNSQRSHIDIQALVNLKFNYVVSCQEFALYSRTQDYRQMQLLELLKEYPVMRLAYIDEIEGAEAKEYYSVLVKGFSCSDLHQEVYRIKLPGDPMIGERKSENQNHAVIFSRGEVVQVIDMNEDNYLEEALKIRNFLQEFQKDSVVGTPSILGMREHNFTESNTSLAGFITSQESSFVTIGQRILVNPLRIRFHYGHSDVFDRLFHLSRGGLSKASRIINSSESIYAGFNTTLRGGNIMHKQYIQLGKGQNVRFDQISHYHAKSAVGNAEQMISRDIYRLGHYLDFFRMLSLYFTTVGYYVSNLIIVLTVYTFLYGRLYLTLSGLEPALDEYVSLQHNKPSQVALASESFVFFGLFMAAPVVAEIGLERGFRKAFRRFLTMQLKLASFFFTFSIGTKAHFFGRTLLHGRANFPQRADRHEFFLRHEKFAQIYRLYSRSHFTKAIEILMLLIVYQLYGASENKTVAYFFINFSLWLLVGSWLFAPFLFNPQGLEWQRTVEDWFDWLKWIKSSGKCGMSGIKSWESWWEEEQSHLSTGILHAQLTEVLLSTRFFLYQYGLVYHLNFVHQSKNIVVYLLSWLVVIVALAMLKIVATSRKWLKQKERRALSRKVLN</sequence>
<evidence type="ECO:0000256" key="4">
    <source>
        <dbReference type="ARBA" id="ARBA00022475"/>
    </source>
</evidence>
<evidence type="ECO:0000256" key="3">
    <source>
        <dbReference type="ARBA" id="ARBA00012589"/>
    </source>
</evidence>
<keyword evidence="10 14" id="KW-0472">Membrane</keyword>
<feature type="transmembrane region" description="Helical" evidence="14">
    <location>
        <begin position="656"/>
        <end position="676"/>
    </location>
</feature>
<protein>
    <recommendedName>
        <fullName evidence="12">1,3-beta-glucan synthase</fullName>
        <ecNumber evidence="3">2.4.1.34</ecNumber>
    </recommendedName>
    <alternativeName>
        <fullName evidence="12">1,3-beta-glucan synthase</fullName>
    </alternativeName>
</protein>
<accession>A0A9D4UPK4</accession>
<keyword evidence="15" id="KW-0732">Signal</keyword>
<dbReference type="Proteomes" id="UP000886520">
    <property type="component" value="Chromosome 13"/>
</dbReference>
<comment type="similarity">
    <text evidence="2">Belongs to the glycosyltransferase 48 family.</text>
</comment>
<comment type="subcellular location">
    <subcellularLocation>
        <location evidence="1">Cell membrane</location>
        <topology evidence="1">Multi-pass membrane protein</topology>
    </subcellularLocation>
</comment>
<dbReference type="GO" id="GO:0003843">
    <property type="term" value="F:1,3-beta-D-glucan synthase activity"/>
    <property type="evidence" value="ECO:0007669"/>
    <property type="project" value="UniProtKB-EC"/>
</dbReference>
<proteinExistence type="inferred from homology"/>
<dbReference type="GO" id="GO:0008360">
    <property type="term" value="P:regulation of cell shape"/>
    <property type="evidence" value="ECO:0007669"/>
    <property type="project" value="UniProtKB-KW"/>
</dbReference>
<organism evidence="17 18">
    <name type="scientific">Adiantum capillus-veneris</name>
    <name type="common">Maidenhair fern</name>
    <dbReference type="NCBI Taxonomy" id="13818"/>
    <lineage>
        <taxon>Eukaryota</taxon>
        <taxon>Viridiplantae</taxon>
        <taxon>Streptophyta</taxon>
        <taxon>Embryophyta</taxon>
        <taxon>Tracheophyta</taxon>
        <taxon>Polypodiopsida</taxon>
        <taxon>Polypodiidae</taxon>
        <taxon>Polypodiales</taxon>
        <taxon>Pteridineae</taxon>
        <taxon>Pteridaceae</taxon>
        <taxon>Vittarioideae</taxon>
        <taxon>Adiantum</taxon>
    </lineage>
</organism>
<dbReference type="InterPro" id="IPR003440">
    <property type="entry name" value="Glyco_trans_48_dom"/>
</dbReference>
<keyword evidence="8" id="KW-0133">Cell shape</keyword>
<dbReference type="GO" id="GO:0005886">
    <property type="term" value="C:plasma membrane"/>
    <property type="evidence" value="ECO:0007669"/>
    <property type="project" value="UniProtKB-SubCell"/>
</dbReference>
<dbReference type="Pfam" id="PF25968">
    <property type="entry name" value="CALS1"/>
    <property type="match status" value="1"/>
</dbReference>
<evidence type="ECO:0000256" key="2">
    <source>
        <dbReference type="ARBA" id="ARBA00009040"/>
    </source>
</evidence>
<feature type="transmembrane region" description="Helical" evidence="14">
    <location>
        <begin position="1680"/>
        <end position="1703"/>
    </location>
</feature>
<comment type="catalytic activity">
    <reaction evidence="13">
        <text>[(1-&gt;3)-beta-D-glucosyl](n) + UDP-alpha-D-glucose = [(1-&gt;3)-beta-D-glucosyl](n+1) + UDP + H(+)</text>
        <dbReference type="Rhea" id="RHEA:21476"/>
        <dbReference type="Rhea" id="RHEA-COMP:11146"/>
        <dbReference type="Rhea" id="RHEA-COMP:14303"/>
        <dbReference type="ChEBI" id="CHEBI:15378"/>
        <dbReference type="ChEBI" id="CHEBI:37671"/>
        <dbReference type="ChEBI" id="CHEBI:58223"/>
        <dbReference type="ChEBI" id="CHEBI:58885"/>
        <dbReference type="EC" id="2.4.1.34"/>
    </reaction>
</comment>
<evidence type="ECO:0000256" key="9">
    <source>
        <dbReference type="ARBA" id="ARBA00022989"/>
    </source>
</evidence>
<keyword evidence="9 14" id="KW-1133">Transmembrane helix</keyword>
<keyword evidence="4" id="KW-1003">Cell membrane</keyword>
<dbReference type="Gene3D" id="1.25.40.270">
    <property type="entry name" value="Vacuolar protein sorting-associated protein vta1"/>
    <property type="match status" value="1"/>
</dbReference>
<dbReference type="PANTHER" id="PTHR12741">
    <property type="entry name" value="LYST-INTERACTING PROTEIN LIP5 DOPAMINE RESPONSIVE PROTEIN DRG-1"/>
    <property type="match status" value="1"/>
</dbReference>
<evidence type="ECO:0000256" key="15">
    <source>
        <dbReference type="SAM" id="SignalP"/>
    </source>
</evidence>
<dbReference type="PANTHER" id="PTHR12741:SF16">
    <property type="entry name" value="CALLOSE SYNTHASE 7"/>
    <property type="match status" value="1"/>
</dbReference>
<feature type="transmembrane region" description="Helical" evidence="14">
    <location>
        <begin position="621"/>
        <end position="644"/>
    </location>
</feature>
<evidence type="ECO:0000259" key="16">
    <source>
        <dbReference type="SMART" id="SM01205"/>
    </source>
</evidence>
<comment type="caution">
    <text evidence="17">The sequence shown here is derived from an EMBL/GenBank/DDBJ whole genome shotgun (WGS) entry which is preliminary data.</text>
</comment>
<feature type="transmembrane region" description="Helical" evidence="14">
    <location>
        <begin position="1565"/>
        <end position="1583"/>
    </location>
</feature>
<feature type="transmembrane region" description="Helical" evidence="14">
    <location>
        <begin position="735"/>
        <end position="753"/>
    </location>
</feature>
<evidence type="ECO:0000256" key="12">
    <source>
        <dbReference type="ARBA" id="ARBA00032165"/>
    </source>
</evidence>
<keyword evidence="11" id="KW-0961">Cell wall biogenesis/degradation</keyword>
<evidence type="ECO:0000256" key="1">
    <source>
        <dbReference type="ARBA" id="ARBA00004651"/>
    </source>
</evidence>
<evidence type="ECO:0000313" key="17">
    <source>
        <dbReference type="EMBL" id="KAI5071371.1"/>
    </source>
</evidence>
<dbReference type="OrthoDB" id="1880850at2759"/>
<evidence type="ECO:0000256" key="13">
    <source>
        <dbReference type="ARBA" id="ARBA00047777"/>
    </source>
</evidence>
<dbReference type="GO" id="GO:0000148">
    <property type="term" value="C:1,3-beta-D-glucan synthase complex"/>
    <property type="evidence" value="ECO:0007669"/>
    <property type="project" value="InterPro"/>
</dbReference>
<keyword evidence="18" id="KW-1185">Reference proteome</keyword>
<feature type="transmembrane region" description="Helical" evidence="14">
    <location>
        <begin position="682"/>
        <end position="703"/>
    </location>
</feature>
<dbReference type="EMBL" id="JABFUD020000013">
    <property type="protein sequence ID" value="KAI5071371.1"/>
    <property type="molecule type" value="Genomic_DNA"/>
</dbReference>
<feature type="transmembrane region" description="Helical" evidence="14">
    <location>
        <begin position="1787"/>
        <end position="1808"/>
    </location>
</feature>
<name>A0A9D4UPK4_ADICA</name>
<dbReference type="InterPro" id="IPR058851">
    <property type="entry name" value="CALS1_helical"/>
</dbReference>
<feature type="transmembrane region" description="Helical" evidence="14">
    <location>
        <begin position="574"/>
        <end position="595"/>
    </location>
</feature>
<dbReference type="GO" id="GO:0006075">
    <property type="term" value="P:(1-&gt;3)-beta-D-glucan biosynthetic process"/>
    <property type="evidence" value="ECO:0007669"/>
    <property type="project" value="InterPro"/>
</dbReference>
<evidence type="ECO:0000256" key="14">
    <source>
        <dbReference type="SAM" id="Phobius"/>
    </source>
</evidence>
<keyword evidence="7 14" id="KW-0812">Transmembrane</keyword>
<evidence type="ECO:0000256" key="8">
    <source>
        <dbReference type="ARBA" id="ARBA00022960"/>
    </source>
</evidence>
<feature type="transmembrane region" description="Helical" evidence="14">
    <location>
        <begin position="1508"/>
        <end position="1530"/>
    </location>
</feature>
<feature type="signal peptide" evidence="15">
    <location>
        <begin position="1"/>
        <end position="23"/>
    </location>
</feature>
<evidence type="ECO:0000313" key="18">
    <source>
        <dbReference type="Proteomes" id="UP000886520"/>
    </source>
</evidence>
<feature type="domain" description="1,3-beta-glucan synthase component FKS1-like" evidence="16">
    <location>
        <begin position="347"/>
        <end position="460"/>
    </location>
</feature>
<feature type="chain" id="PRO_5038932129" description="1,3-beta-glucan synthase" evidence="15">
    <location>
        <begin position="24"/>
        <end position="1828"/>
    </location>
</feature>
<keyword evidence="6" id="KW-0808">Transferase</keyword>
<evidence type="ECO:0000256" key="10">
    <source>
        <dbReference type="ARBA" id="ARBA00023136"/>
    </source>
</evidence>
<dbReference type="EC" id="2.4.1.34" evidence="3"/>
<evidence type="ECO:0000256" key="7">
    <source>
        <dbReference type="ARBA" id="ARBA00022692"/>
    </source>
</evidence>
<dbReference type="SMART" id="SM01205">
    <property type="entry name" value="FKS1_dom1"/>
    <property type="match status" value="1"/>
</dbReference>